<name>A0ABV9Z8N5_9PSEU</name>
<reference evidence="2" key="1">
    <citation type="journal article" date="2019" name="Int. J. Syst. Evol. Microbiol.">
        <title>The Global Catalogue of Microorganisms (GCM) 10K type strain sequencing project: providing services to taxonomists for standard genome sequencing and annotation.</title>
        <authorList>
            <consortium name="The Broad Institute Genomics Platform"/>
            <consortium name="The Broad Institute Genome Sequencing Center for Infectious Disease"/>
            <person name="Wu L."/>
            <person name="Ma J."/>
        </authorList>
    </citation>
    <scope>NUCLEOTIDE SEQUENCE [LARGE SCALE GENOMIC DNA]</scope>
    <source>
        <strain evidence="2">XZYJ18</strain>
    </source>
</reference>
<proteinExistence type="predicted"/>
<sequence>MLGDIAGTAPLRDALTTTNTLLEQVLEELRRVNADGLVTVAQELRAIQGALPAPDEA</sequence>
<gene>
    <name evidence="1" type="ORF">ACFPK1_06950</name>
</gene>
<organism evidence="1 2">
    <name type="scientific">Actinomycetospora rhizophila</name>
    <dbReference type="NCBI Taxonomy" id="1416876"/>
    <lineage>
        <taxon>Bacteria</taxon>
        <taxon>Bacillati</taxon>
        <taxon>Actinomycetota</taxon>
        <taxon>Actinomycetes</taxon>
        <taxon>Pseudonocardiales</taxon>
        <taxon>Pseudonocardiaceae</taxon>
        <taxon>Actinomycetospora</taxon>
    </lineage>
</organism>
<evidence type="ECO:0000313" key="1">
    <source>
        <dbReference type="EMBL" id="MFC5137963.1"/>
    </source>
</evidence>
<evidence type="ECO:0000313" key="2">
    <source>
        <dbReference type="Proteomes" id="UP001596175"/>
    </source>
</evidence>
<protein>
    <submittedName>
        <fullName evidence="1">Uncharacterized protein</fullName>
    </submittedName>
</protein>
<dbReference type="EMBL" id="JBHSKG010000002">
    <property type="protein sequence ID" value="MFC5137963.1"/>
    <property type="molecule type" value="Genomic_DNA"/>
</dbReference>
<comment type="caution">
    <text evidence="1">The sequence shown here is derived from an EMBL/GenBank/DDBJ whole genome shotgun (WGS) entry which is preliminary data.</text>
</comment>
<keyword evidence="2" id="KW-1185">Reference proteome</keyword>
<accession>A0ABV9Z8N5</accession>
<dbReference type="Proteomes" id="UP001596175">
    <property type="component" value="Unassembled WGS sequence"/>
</dbReference>
<dbReference type="RefSeq" id="WP_378020160.1">
    <property type="nucleotide sequence ID" value="NZ_JBHSKG010000002.1"/>
</dbReference>